<evidence type="ECO:0000313" key="2">
    <source>
        <dbReference type="Proteomes" id="UP000198929"/>
    </source>
</evidence>
<dbReference type="AlphaFoldDB" id="A0A1H9W9D3"/>
<reference evidence="2" key="1">
    <citation type="submission" date="2016-10" db="EMBL/GenBank/DDBJ databases">
        <authorList>
            <person name="Varghese N."/>
            <person name="Submissions S."/>
        </authorList>
    </citation>
    <scope>NUCLEOTIDE SEQUENCE [LARGE SCALE GENOMIC DNA]</scope>
    <source>
        <strain evidence="2">DSM 20524</strain>
    </source>
</reference>
<dbReference type="STRING" id="1121357.SAMN05661109_02617"/>
<name>A0A1H9W9D3_9CORY</name>
<sequence>MFLAEQRNAGRTLILNGFETDIFAPPRWRLSAGTLEVLPEFGFSIAASTSGLVHLESGRVLKARTLSVGEGYGAAKWWRRSVIKAAERGANRGNSVRLSISGRTLAEKKVTWDFIAAAVAAADAGATPSDYQLLNR</sequence>
<proteinExistence type="predicted"/>
<dbReference type="EMBL" id="FOGQ01000018">
    <property type="protein sequence ID" value="SES30532.1"/>
    <property type="molecule type" value="Genomic_DNA"/>
</dbReference>
<dbReference type="Proteomes" id="UP000198929">
    <property type="component" value="Unassembled WGS sequence"/>
</dbReference>
<protein>
    <submittedName>
        <fullName evidence="1">Uncharacterized protein</fullName>
    </submittedName>
</protein>
<keyword evidence="2" id="KW-1185">Reference proteome</keyword>
<accession>A0A1H9W9D3</accession>
<organism evidence="1 2">
    <name type="scientific">Corynebacterium cystitidis DSM 20524</name>
    <dbReference type="NCBI Taxonomy" id="1121357"/>
    <lineage>
        <taxon>Bacteria</taxon>
        <taxon>Bacillati</taxon>
        <taxon>Actinomycetota</taxon>
        <taxon>Actinomycetes</taxon>
        <taxon>Mycobacteriales</taxon>
        <taxon>Corynebacteriaceae</taxon>
        <taxon>Corynebacterium</taxon>
    </lineage>
</organism>
<gene>
    <name evidence="1" type="ORF">SAMN05661109_02617</name>
</gene>
<evidence type="ECO:0000313" key="1">
    <source>
        <dbReference type="EMBL" id="SES30532.1"/>
    </source>
</evidence>